<dbReference type="InterPro" id="IPR050300">
    <property type="entry name" value="GDXG_lipolytic_enzyme"/>
</dbReference>
<dbReference type="InterPro" id="IPR013094">
    <property type="entry name" value="AB_hydrolase_3"/>
</dbReference>
<protein>
    <recommendedName>
        <fullName evidence="2">Alpha/beta hydrolase fold-3 domain-containing protein</fullName>
    </recommendedName>
</protein>
<dbReference type="Proteomes" id="UP001345691">
    <property type="component" value="Unassembled WGS sequence"/>
</dbReference>
<evidence type="ECO:0000259" key="2">
    <source>
        <dbReference type="Pfam" id="PF07859"/>
    </source>
</evidence>
<dbReference type="SUPFAM" id="SSF53474">
    <property type="entry name" value="alpha/beta-Hydrolases"/>
    <property type="match status" value="1"/>
</dbReference>
<feature type="domain" description="Alpha/beta hydrolase fold-3" evidence="2">
    <location>
        <begin position="95"/>
        <end position="290"/>
    </location>
</feature>
<dbReference type="InterPro" id="IPR029058">
    <property type="entry name" value="AB_hydrolase_fold"/>
</dbReference>
<dbReference type="PANTHER" id="PTHR48081:SF8">
    <property type="entry name" value="ALPHA_BETA HYDROLASE FOLD-3 DOMAIN-CONTAINING PROTEIN-RELATED"/>
    <property type="match status" value="1"/>
</dbReference>
<dbReference type="EMBL" id="JAVRRF010000028">
    <property type="protein sequence ID" value="KAK5052867.1"/>
    <property type="molecule type" value="Genomic_DNA"/>
</dbReference>
<accession>A0ABR0IZL9</accession>
<gene>
    <name evidence="3" type="ORF">LTR69_009693</name>
</gene>
<dbReference type="PANTHER" id="PTHR48081">
    <property type="entry name" value="AB HYDROLASE SUPERFAMILY PROTEIN C4A8.06C"/>
    <property type="match status" value="1"/>
</dbReference>
<keyword evidence="4" id="KW-1185">Reference proteome</keyword>
<dbReference type="Pfam" id="PF07859">
    <property type="entry name" value="Abhydrolase_3"/>
    <property type="match status" value="1"/>
</dbReference>
<reference evidence="3 4" key="1">
    <citation type="submission" date="2023-08" db="EMBL/GenBank/DDBJ databases">
        <title>Black Yeasts Isolated from many extreme environments.</title>
        <authorList>
            <person name="Coleine C."/>
            <person name="Stajich J.E."/>
            <person name="Selbmann L."/>
        </authorList>
    </citation>
    <scope>NUCLEOTIDE SEQUENCE [LARGE SCALE GENOMIC DNA]</scope>
    <source>
        <strain evidence="3 4">CCFEE 6328</strain>
    </source>
</reference>
<organism evidence="3 4">
    <name type="scientific">Exophiala sideris</name>
    <dbReference type="NCBI Taxonomy" id="1016849"/>
    <lineage>
        <taxon>Eukaryota</taxon>
        <taxon>Fungi</taxon>
        <taxon>Dikarya</taxon>
        <taxon>Ascomycota</taxon>
        <taxon>Pezizomycotina</taxon>
        <taxon>Eurotiomycetes</taxon>
        <taxon>Chaetothyriomycetidae</taxon>
        <taxon>Chaetothyriales</taxon>
        <taxon>Herpotrichiellaceae</taxon>
        <taxon>Exophiala</taxon>
    </lineage>
</organism>
<dbReference type="Gene3D" id="3.40.50.1820">
    <property type="entry name" value="alpha/beta hydrolase"/>
    <property type="match status" value="1"/>
</dbReference>
<evidence type="ECO:0000313" key="3">
    <source>
        <dbReference type="EMBL" id="KAK5052867.1"/>
    </source>
</evidence>
<comment type="caution">
    <text evidence="3">The sequence shown here is derived from an EMBL/GenBank/DDBJ whole genome shotgun (WGS) entry which is preliminary data.</text>
</comment>
<keyword evidence="1" id="KW-0378">Hydrolase</keyword>
<evidence type="ECO:0000256" key="1">
    <source>
        <dbReference type="ARBA" id="ARBA00022801"/>
    </source>
</evidence>
<name>A0ABR0IZL9_9EURO</name>
<sequence>MAEAELQNAHLSTINPDFATLVPAVDAAFKQIWTYNDLTEFRGNWRNSAPIYASIIPTEGFDISHQNITVSDQTKIEIRLFTPQGVPNSDLPLLFVLHGGGWVVGGHDSEASICRLACVRNRTKVLSVDYRRAPEHRFPCALNDSYDVFQWAVTHSTQLGIDREKIVLFGTSSGANLTAALALKLRDSQNTVRVAGQILNVPVTCHPKHFPSHKIELNSYEQNAESPTTNATHMRWFWDQYYPNASADPLASPLLAESHANLPPTLIQVAGLDPLRDEGIAYAKVLKDAG</sequence>
<evidence type="ECO:0000313" key="4">
    <source>
        <dbReference type="Proteomes" id="UP001345691"/>
    </source>
</evidence>
<proteinExistence type="predicted"/>